<dbReference type="GO" id="GO:0072344">
    <property type="term" value="P:rescue of stalled ribosome"/>
    <property type="evidence" value="ECO:0007669"/>
    <property type="project" value="TreeGrafter"/>
</dbReference>
<evidence type="ECO:0000259" key="6">
    <source>
        <dbReference type="Pfam" id="PF05670"/>
    </source>
</evidence>
<reference evidence="8 9" key="1">
    <citation type="submission" date="2024-03" db="EMBL/GenBank/DDBJ databases">
        <title>Complete genome sequence of the green alga Chloropicon roscoffensis RCC1871.</title>
        <authorList>
            <person name="Lemieux C."/>
            <person name="Pombert J.-F."/>
            <person name="Otis C."/>
            <person name="Turmel M."/>
        </authorList>
    </citation>
    <scope>NUCLEOTIDE SEQUENCE [LARGE SCALE GENOMIC DNA]</scope>
    <source>
        <strain evidence="8 9">RCC1871</strain>
    </source>
</reference>
<dbReference type="GO" id="GO:0005737">
    <property type="term" value="C:cytoplasm"/>
    <property type="evidence" value="ECO:0007669"/>
    <property type="project" value="UniProtKB-SubCell"/>
</dbReference>
<comment type="similarity">
    <text evidence="2">Belongs to the NEMF family.</text>
</comment>
<feature type="compositionally biased region" description="Acidic residues" evidence="5">
    <location>
        <begin position="672"/>
        <end position="696"/>
    </location>
</feature>
<feature type="compositionally biased region" description="Basic residues" evidence="5">
    <location>
        <begin position="974"/>
        <end position="985"/>
    </location>
</feature>
<dbReference type="AlphaFoldDB" id="A0AAX4P5E9"/>
<evidence type="ECO:0000256" key="1">
    <source>
        <dbReference type="ARBA" id="ARBA00004496"/>
    </source>
</evidence>
<feature type="compositionally biased region" description="Basic residues" evidence="5">
    <location>
        <begin position="770"/>
        <end position="783"/>
    </location>
</feature>
<dbReference type="Pfam" id="PF05670">
    <property type="entry name" value="NFACT-R_1"/>
    <property type="match status" value="1"/>
</dbReference>
<dbReference type="Gene3D" id="2.30.310.10">
    <property type="entry name" value="ibrinogen binding protein from staphylococcus aureus domain"/>
    <property type="match status" value="1"/>
</dbReference>
<dbReference type="Proteomes" id="UP001472866">
    <property type="component" value="Chromosome 04"/>
</dbReference>
<gene>
    <name evidence="8" type="ORF">HKI87_04g28360</name>
</gene>
<dbReference type="FunFam" id="2.30.310.10:FF:000002">
    <property type="entry name" value="nuclear export mediator factor Nemf"/>
    <property type="match status" value="1"/>
</dbReference>
<feature type="domain" description="NFACT protein C-terminal" evidence="7">
    <location>
        <begin position="864"/>
        <end position="948"/>
    </location>
</feature>
<sequence length="985" mass="108007">MVKSRFTTADVAAEVACLKRKIEGYRITNVYDVNSKVYLLKLHKSGGMDGETQKEVLVLESGTRFHLSKYSRDKSNTPSNFCLKLRKHVRTKRIEKVEQVGIDRIVDFTIGSGPARHHLILELYSQGNVILTDGDYKVLTLLRSHRDDANEFAIMANHPYPIDRSRTRTQVTPESVAEAAKANAGGTLRALVGKALPYGNQIAEHCVLLAGRDPKAPMEAELPEVEAAHLAAKINEVEEMLAFCGAQVPKGYIFVKGGGDAAKPEGDGDQDTEPRVYDIFEPFLTRQSESKPHQCYETFDEAVDEFYSSAECQKQEVAKHQEKKQIASKLDKIKNDQDARITSLKNQALSTNKKAQLIEYNLESVDAAINAVNEALASGFDWKELDQMIQSEKEAGNPVASLVSSLQLDRNAITLSLENNLDDPEEEDEGGSRRGKLSVQVDLGMTAHANARALYQQRKKHESKESKTVQASQRALKQAEKQASTQMKKLKVTAKPGFKVARKQYWFEKFDWFVSSENYLVVSGRDAQQNELLVKRYLTTHDVYVHADIHGAASCVVRNRVGGGPIPPTTLLEAGSFCVCHSQAWNSKFTTGSWWVHSSQVSKTAPSGEYLSTGSFMIRGKKNFLQPTQLLMGFTVLFKLGEESVEAHLGERACGSVEEAETVADAAAAAAAEEEEEEEEAMPALEAEDGDEDEEDLSLLDTSAALSAAGDEEEEYEQVGYVAKTGGGTSSYTAARERQRHMEESSAARAGNGGAEGKGAAKGGAQPPKKSVRGKRGKKKKMKKYADQDDEDRELAMMLLGNPGGKKKEEAKKAVVDSVEVEGGAEVERAEAPAKGQGAEEVGRGKPNRAEDAPVAQQLTHDGDVEIMNSLTGLPREDDILHFCLPMCAPYSAIMQHKYKVKVQPGNLKKGKAAKTAMEMLIKTHEPEQREYDLLRAVPEQEVVAAMVGNSKPSVSFRRGQVKGLSKATTQGKGGKKKGKGKKKR</sequence>
<keyword evidence="3" id="KW-0963">Cytoplasm</keyword>
<proteinExistence type="inferred from homology"/>
<keyword evidence="9" id="KW-1185">Reference proteome</keyword>
<feature type="region of interest" description="Disordered" evidence="5">
    <location>
        <begin position="954"/>
        <end position="985"/>
    </location>
</feature>
<evidence type="ECO:0000256" key="3">
    <source>
        <dbReference type="ARBA" id="ARBA00022490"/>
    </source>
</evidence>
<feature type="compositionally biased region" description="Basic and acidic residues" evidence="5">
    <location>
        <begin position="841"/>
        <end position="852"/>
    </location>
</feature>
<dbReference type="Pfam" id="PF11923">
    <property type="entry name" value="NFACT-C"/>
    <property type="match status" value="1"/>
</dbReference>
<evidence type="ECO:0000256" key="4">
    <source>
        <dbReference type="ARBA" id="ARBA00023054"/>
    </source>
</evidence>
<dbReference type="InterPro" id="IPR021846">
    <property type="entry name" value="NFACT-C"/>
</dbReference>
<name>A0AAX4P5E9_9CHLO</name>
<dbReference type="InterPro" id="IPR008532">
    <property type="entry name" value="NFACT_RNA-bd"/>
</dbReference>
<dbReference type="GO" id="GO:0000049">
    <property type="term" value="F:tRNA binding"/>
    <property type="evidence" value="ECO:0007669"/>
    <property type="project" value="TreeGrafter"/>
</dbReference>
<dbReference type="PANTHER" id="PTHR15239:SF6">
    <property type="entry name" value="RIBOSOME QUALITY CONTROL COMPLEX SUBUNIT NEMF"/>
    <property type="match status" value="1"/>
</dbReference>
<dbReference type="Pfam" id="PF05833">
    <property type="entry name" value="NFACT_N"/>
    <property type="match status" value="1"/>
</dbReference>
<dbReference type="GO" id="GO:0043023">
    <property type="term" value="F:ribosomal large subunit binding"/>
    <property type="evidence" value="ECO:0007669"/>
    <property type="project" value="TreeGrafter"/>
</dbReference>
<dbReference type="PANTHER" id="PTHR15239">
    <property type="entry name" value="NUCLEAR EXPORT MEDIATOR FACTOR NEMF"/>
    <property type="match status" value="1"/>
</dbReference>
<protein>
    <submittedName>
        <fullName evidence="8">Nuclear export mediator factor NEMF</fullName>
    </submittedName>
</protein>
<organism evidence="8 9">
    <name type="scientific">Chloropicon roscoffensis</name>
    <dbReference type="NCBI Taxonomy" id="1461544"/>
    <lineage>
        <taxon>Eukaryota</taxon>
        <taxon>Viridiplantae</taxon>
        <taxon>Chlorophyta</taxon>
        <taxon>Chloropicophyceae</taxon>
        <taxon>Chloropicales</taxon>
        <taxon>Chloropicaceae</taxon>
        <taxon>Chloropicon</taxon>
    </lineage>
</organism>
<evidence type="ECO:0000259" key="7">
    <source>
        <dbReference type="Pfam" id="PF11923"/>
    </source>
</evidence>
<feature type="compositionally biased region" description="Basic and acidic residues" evidence="5">
    <location>
        <begin position="735"/>
        <end position="746"/>
    </location>
</feature>
<feature type="compositionally biased region" description="Gly residues" evidence="5">
    <location>
        <begin position="751"/>
        <end position="762"/>
    </location>
</feature>
<accession>A0AAX4P5E9</accession>
<dbReference type="GO" id="GO:1990112">
    <property type="term" value="C:RQC complex"/>
    <property type="evidence" value="ECO:0007669"/>
    <property type="project" value="TreeGrafter"/>
</dbReference>
<dbReference type="NCBIfam" id="NF041120">
    <property type="entry name" value="RqcH_arch"/>
    <property type="match status" value="1"/>
</dbReference>
<feature type="compositionally biased region" description="Basic and acidic residues" evidence="5">
    <location>
        <begin position="806"/>
        <end position="815"/>
    </location>
</feature>
<dbReference type="InterPro" id="IPR051608">
    <property type="entry name" value="RQC_Subunit_NEMF"/>
</dbReference>
<evidence type="ECO:0000256" key="2">
    <source>
        <dbReference type="ARBA" id="ARBA00008318"/>
    </source>
</evidence>
<evidence type="ECO:0000313" key="8">
    <source>
        <dbReference type="EMBL" id="WZN61301.1"/>
    </source>
</evidence>
<comment type="subcellular location">
    <subcellularLocation>
        <location evidence="1">Cytoplasm</location>
    </subcellularLocation>
</comment>
<feature type="region of interest" description="Disordered" evidence="5">
    <location>
        <begin position="724"/>
        <end position="862"/>
    </location>
</feature>
<keyword evidence="4" id="KW-0175">Coiled coil</keyword>
<dbReference type="EMBL" id="CP151504">
    <property type="protein sequence ID" value="WZN61301.1"/>
    <property type="molecule type" value="Genomic_DNA"/>
</dbReference>
<feature type="region of interest" description="Disordered" evidence="5">
    <location>
        <begin position="655"/>
        <end position="696"/>
    </location>
</feature>
<feature type="domain" description="NFACT RNA-binding" evidence="6">
    <location>
        <begin position="509"/>
        <end position="620"/>
    </location>
</feature>
<evidence type="ECO:0000256" key="5">
    <source>
        <dbReference type="SAM" id="MobiDB-lite"/>
    </source>
</evidence>
<dbReference type="GO" id="GO:1990116">
    <property type="term" value="P:ribosome-associated ubiquitin-dependent protein catabolic process"/>
    <property type="evidence" value="ECO:0007669"/>
    <property type="project" value="TreeGrafter"/>
</dbReference>
<evidence type="ECO:0000313" key="9">
    <source>
        <dbReference type="Proteomes" id="UP001472866"/>
    </source>
</evidence>